<dbReference type="PANTHER" id="PTHR43386">
    <property type="entry name" value="OLIGOPEPTIDE TRANSPORT SYSTEM PERMEASE PROTEIN APPC"/>
    <property type="match status" value="1"/>
</dbReference>
<feature type="transmembrane region" description="Helical" evidence="7">
    <location>
        <begin position="142"/>
        <end position="162"/>
    </location>
</feature>
<keyword evidence="3" id="KW-1003">Cell membrane</keyword>
<dbReference type="GO" id="GO:0055085">
    <property type="term" value="P:transmembrane transport"/>
    <property type="evidence" value="ECO:0007669"/>
    <property type="project" value="InterPro"/>
</dbReference>
<evidence type="ECO:0000256" key="4">
    <source>
        <dbReference type="ARBA" id="ARBA00022692"/>
    </source>
</evidence>
<sequence length="307" mass="33124">MSLLSKTQADGLRGKRPEETESRWRQGIKSLLKSKTGTLGILIVLAVCIIAIGAPLFATHEPAKISPAQRLLPPMWLEGGTHEHFLGTDNLGRDIWSRIVYGSQVSLIVGIGAVMLSGAIGALLGLLAGFYGKWVNAIIMRVADAFIAIPAILFMLVVLAVLGPGLGTLIFVIGVTNWVSYARVVRGEVLSVKERDFVKAARALGARNGRIIFTHILPNVLSSFIIISTMSVATTIIMEASLSFLGLGIKPPAVSWGGMLSDGRQYLATSWWVATFPGLAITITVLGVIFFGDWLRDMLDPRMKSKE</sequence>
<evidence type="ECO:0000256" key="7">
    <source>
        <dbReference type="RuleBase" id="RU363032"/>
    </source>
</evidence>
<evidence type="ECO:0000256" key="5">
    <source>
        <dbReference type="ARBA" id="ARBA00022989"/>
    </source>
</evidence>
<dbReference type="Gene3D" id="1.10.3720.10">
    <property type="entry name" value="MetI-like"/>
    <property type="match status" value="1"/>
</dbReference>
<dbReference type="InterPro" id="IPR000515">
    <property type="entry name" value="MetI-like"/>
</dbReference>
<proteinExistence type="inferred from homology"/>
<gene>
    <name evidence="10" type="ORF">BBD42_25670</name>
</gene>
<feature type="region of interest" description="Disordered" evidence="8">
    <location>
        <begin position="1"/>
        <end position="21"/>
    </location>
</feature>
<keyword evidence="5 7" id="KW-1133">Transmembrane helix</keyword>
<dbReference type="RefSeq" id="WP_099520527.1">
    <property type="nucleotide sequence ID" value="NZ_CP016808.1"/>
</dbReference>
<name>A0A1B2DP56_9BACL</name>
<keyword evidence="6 7" id="KW-0472">Membrane</keyword>
<evidence type="ECO:0000256" key="6">
    <source>
        <dbReference type="ARBA" id="ARBA00023136"/>
    </source>
</evidence>
<dbReference type="EMBL" id="CP016808">
    <property type="protein sequence ID" value="ANY69496.1"/>
    <property type="molecule type" value="Genomic_DNA"/>
</dbReference>
<feature type="transmembrane region" description="Helical" evidence="7">
    <location>
        <begin position="220"/>
        <end position="249"/>
    </location>
</feature>
<feature type="transmembrane region" description="Helical" evidence="7">
    <location>
        <begin position="168"/>
        <end position="185"/>
    </location>
</feature>
<evidence type="ECO:0000256" key="3">
    <source>
        <dbReference type="ARBA" id="ARBA00022475"/>
    </source>
</evidence>
<dbReference type="Pfam" id="PF00528">
    <property type="entry name" value="BPD_transp_1"/>
    <property type="match status" value="1"/>
</dbReference>
<evidence type="ECO:0000313" key="10">
    <source>
        <dbReference type="EMBL" id="ANY69496.1"/>
    </source>
</evidence>
<evidence type="ECO:0000256" key="8">
    <source>
        <dbReference type="SAM" id="MobiDB-lite"/>
    </source>
</evidence>
<dbReference type="InterPro" id="IPR035906">
    <property type="entry name" value="MetI-like_sf"/>
</dbReference>
<keyword evidence="4 7" id="KW-0812">Transmembrane</keyword>
<feature type="transmembrane region" description="Helical" evidence="7">
    <location>
        <begin position="39"/>
        <end position="58"/>
    </location>
</feature>
<organism evidence="10">
    <name type="scientific">Paenibacillus sp. BIHB 4019</name>
    <dbReference type="NCBI Taxonomy" id="1870819"/>
    <lineage>
        <taxon>Bacteria</taxon>
        <taxon>Bacillati</taxon>
        <taxon>Bacillota</taxon>
        <taxon>Bacilli</taxon>
        <taxon>Bacillales</taxon>
        <taxon>Paenibacillaceae</taxon>
        <taxon>Paenibacillus</taxon>
    </lineage>
</organism>
<dbReference type="PANTHER" id="PTHR43386:SF1">
    <property type="entry name" value="D,D-DIPEPTIDE TRANSPORT SYSTEM PERMEASE PROTEIN DDPC-RELATED"/>
    <property type="match status" value="1"/>
</dbReference>
<feature type="transmembrane region" description="Helical" evidence="7">
    <location>
        <begin position="269"/>
        <end position="295"/>
    </location>
</feature>
<keyword evidence="2 7" id="KW-0813">Transport</keyword>
<dbReference type="InterPro" id="IPR050366">
    <property type="entry name" value="BP-dependent_transpt_permease"/>
</dbReference>
<dbReference type="SUPFAM" id="SSF161098">
    <property type="entry name" value="MetI-like"/>
    <property type="match status" value="1"/>
</dbReference>
<evidence type="ECO:0000259" key="9">
    <source>
        <dbReference type="PROSITE" id="PS50928"/>
    </source>
</evidence>
<feature type="transmembrane region" description="Helical" evidence="7">
    <location>
        <begin position="107"/>
        <end position="130"/>
    </location>
</feature>
<dbReference type="Pfam" id="PF12911">
    <property type="entry name" value="OppC_N"/>
    <property type="match status" value="1"/>
</dbReference>
<dbReference type="CDD" id="cd06261">
    <property type="entry name" value="TM_PBP2"/>
    <property type="match status" value="1"/>
</dbReference>
<evidence type="ECO:0000256" key="1">
    <source>
        <dbReference type="ARBA" id="ARBA00004651"/>
    </source>
</evidence>
<protein>
    <submittedName>
        <fullName evidence="10">Peptide ABC transporter permease</fullName>
    </submittedName>
</protein>
<comment type="similarity">
    <text evidence="7">Belongs to the binding-protein-dependent transport system permease family.</text>
</comment>
<reference evidence="10" key="1">
    <citation type="submission" date="2016-08" db="EMBL/GenBank/DDBJ databases">
        <title>Complete Genome Seqeunce of Paenibacillus sp. BIHB 4019 from tea rhizoplane.</title>
        <authorList>
            <person name="Thakur R."/>
            <person name="Swarnkar M.K."/>
            <person name="Gulati A."/>
        </authorList>
    </citation>
    <scope>NUCLEOTIDE SEQUENCE [LARGE SCALE GENOMIC DNA]</scope>
    <source>
        <strain evidence="10">BIHB4019</strain>
    </source>
</reference>
<dbReference type="AlphaFoldDB" id="A0A1B2DP56"/>
<dbReference type="InterPro" id="IPR025966">
    <property type="entry name" value="OppC_N"/>
</dbReference>
<feature type="compositionally biased region" description="Basic and acidic residues" evidence="8">
    <location>
        <begin position="12"/>
        <end position="21"/>
    </location>
</feature>
<evidence type="ECO:0000256" key="2">
    <source>
        <dbReference type="ARBA" id="ARBA00022448"/>
    </source>
</evidence>
<accession>A0A1B2DP56</accession>
<feature type="domain" description="ABC transmembrane type-1" evidence="9">
    <location>
        <begin position="103"/>
        <end position="292"/>
    </location>
</feature>
<dbReference type="GO" id="GO:0005886">
    <property type="term" value="C:plasma membrane"/>
    <property type="evidence" value="ECO:0007669"/>
    <property type="project" value="UniProtKB-SubCell"/>
</dbReference>
<comment type="subcellular location">
    <subcellularLocation>
        <location evidence="1 7">Cell membrane</location>
        <topology evidence="1 7">Multi-pass membrane protein</topology>
    </subcellularLocation>
</comment>
<dbReference type="PROSITE" id="PS50928">
    <property type="entry name" value="ABC_TM1"/>
    <property type="match status" value="1"/>
</dbReference>